<accession>A0AAW1LS74</accession>
<evidence type="ECO:0000313" key="1">
    <source>
        <dbReference type="EMBL" id="KAK9736756.1"/>
    </source>
</evidence>
<dbReference type="Proteomes" id="UP001458880">
    <property type="component" value="Unassembled WGS sequence"/>
</dbReference>
<gene>
    <name evidence="1" type="ORF">QE152_g11301</name>
</gene>
<dbReference type="EMBL" id="JASPKY010000109">
    <property type="protein sequence ID" value="KAK9736756.1"/>
    <property type="molecule type" value="Genomic_DNA"/>
</dbReference>
<dbReference type="Pfam" id="PF06585">
    <property type="entry name" value="JHBP"/>
    <property type="match status" value="1"/>
</dbReference>
<reference evidence="1 2" key="1">
    <citation type="journal article" date="2024" name="BMC Genomics">
        <title>De novo assembly and annotation of Popillia japonica's genome with initial clues to its potential as an invasive pest.</title>
        <authorList>
            <person name="Cucini C."/>
            <person name="Boschi S."/>
            <person name="Funari R."/>
            <person name="Cardaioli E."/>
            <person name="Iannotti N."/>
            <person name="Marturano G."/>
            <person name="Paoli F."/>
            <person name="Bruttini M."/>
            <person name="Carapelli A."/>
            <person name="Frati F."/>
            <person name="Nardi F."/>
        </authorList>
    </citation>
    <scope>NUCLEOTIDE SEQUENCE [LARGE SCALE GENOMIC DNA]</scope>
    <source>
        <strain evidence="1">DMR45628</strain>
    </source>
</reference>
<dbReference type="Gene3D" id="3.15.10.30">
    <property type="entry name" value="Haemolymph juvenile hormone binding protein"/>
    <property type="match status" value="1"/>
</dbReference>
<organism evidence="1 2">
    <name type="scientific">Popillia japonica</name>
    <name type="common">Japanese beetle</name>
    <dbReference type="NCBI Taxonomy" id="7064"/>
    <lineage>
        <taxon>Eukaryota</taxon>
        <taxon>Metazoa</taxon>
        <taxon>Ecdysozoa</taxon>
        <taxon>Arthropoda</taxon>
        <taxon>Hexapoda</taxon>
        <taxon>Insecta</taxon>
        <taxon>Pterygota</taxon>
        <taxon>Neoptera</taxon>
        <taxon>Endopterygota</taxon>
        <taxon>Coleoptera</taxon>
        <taxon>Polyphaga</taxon>
        <taxon>Scarabaeiformia</taxon>
        <taxon>Scarabaeidae</taxon>
        <taxon>Rutelinae</taxon>
        <taxon>Popillia</taxon>
    </lineage>
</organism>
<dbReference type="InterPro" id="IPR038606">
    <property type="entry name" value="To_sf"/>
</dbReference>
<keyword evidence="2" id="KW-1185">Reference proteome</keyword>
<comment type="caution">
    <text evidence="1">The sequence shown here is derived from an EMBL/GenBank/DDBJ whole genome shotgun (WGS) entry which is preliminary data.</text>
</comment>
<name>A0AAW1LS74_POPJA</name>
<sequence>MQLLSTLVLESEMRIIFCITFALAIGYGFAEPERQPRDLLEDMVIGILECARSMLEDGVPDIGFPSLKNFTISSTTFELSDLGPGFEGFLSVEGFEFAGLTDYEIKSVSGNIGLLPPAYAVDMQLNFPNPLLTTLYDTVFKSEIDDLDFVGTGSVEMNAYNFVTRIRAKITILTGIGLDYFELWPTLQGLNHFIVTGVNHDEEYSAYVSNYILWNASFIIADLSYRINYIVSSIFMGMAGDGLFEDGRIINHLFSYCL</sequence>
<dbReference type="InterPro" id="IPR010562">
    <property type="entry name" value="Haemolymph_juvenile_hormone-bd"/>
</dbReference>
<dbReference type="AlphaFoldDB" id="A0AAW1LS74"/>
<protein>
    <submittedName>
        <fullName evidence="1">Hemolymph juvenile hormone binding protein (JHBP)</fullName>
    </submittedName>
</protein>
<evidence type="ECO:0000313" key="2">
    <source>
        <dbReference type="Proteomes" id="UP001458880"/>
    </source>
</evidence>
<proteinExistence type="predicted"/>